<sequence>MEGEFCCHVRDSFMPAHRATTPPPFSFPLLLEMALPGVNHFMCRRGKSHSLAPSQIHRKRCRHRRFVG</sequence>
<dbReference type="EMBL" id="ABEU02000019">
    <property type="protein sequence ID" value="PNR34371.1"/>
    <property type="molecule type" value="Genomic_DNA"/>
</dbReference>
<keyword evidence="3" id="KW-1185">Reference proteome</keyword>
<name>A0A2K1IYN0_PHYPA</name>
<reference evidence="1 3" key="1">
    <citation type="journal article" date="2008" name="Science">
        <title>The Physcomitrella genome reveals evolutionary insights into the conquest of land by plants.</title>
        <authorList>
            <person name="Rensing S."/>
            <person name="Lang D."/>
            <person name="Zimmer A."/>
            <person name="Terry A."/>
            <person name="Salamov A."/>
            <person name="Shapiro H."/>
            <person name="Nishiyama T."/>
            <person name="Perroud P.-F."/>
            <person name="Lindquist E."/>
            <person name="Kamisugi Y."/>
            <person name="Tanahashi T."/>
            <person name="Sakakibara K."/>
            <person name="Fujita T."/>
            <person name="Oishi K."/>
            <person name="Shin-I T."/>
            <person name="Kuroki Y."/>
            <person name="Toyoda A."/>
            <person name="Suzuki Y."/>
            <person name="Hashimoto A."/>
            <person name="Yamaguchi K."/>
            <person name="Sugano A."/>
            <person name="Kohara Y."/>
            <person name="Fujiyama A."/>
            <person name="Anterola A."/>
            <person name="Aoki S."/>
            <person name="Ashton N."/>
            <person name="Barbazuk W.B."/>
            <person name="Barker E."/>
            <person name="Bennetzen J."/>
            <person name="Bezanilla M."/>
            <person name="Blankenship R."/>
            <person name="Cho S.H."/>
            <person name="Dutcher S."/>
            <person name="Estelle M."/>
            <person name="Fawcett J.A."/>
            <person name="Gundlach H."/>
            <person name="Hanada K."/>
            <person name="Heyl A."/>
            <person name="Hicks K.A."/>
            <person name="Hugh J."/>
            <person name="Lohr M."/>
            <person name="Mayer K."/>
            <person name="Melkozernov A."/>
            <person name="Murata T."/>
            <person name="Nelson D."/>
            <person name="Pils B."/>
            <person name="Prigge M."/>
            <person name="Reiss B."/>
            <person name="Renner T."/>
            <person name="Rombauts S."/>
            <person name="Rushton P."/>
            <person name="Sanderfoot A."/>
            <person name="Schween G."/>
            <person name="Shiu S.-H."/>
            <person name="Stueber K."/>
            <person name="Theodoulou F.L."/>
            <person name="Tu H."/>
            <person name="Van de Peer Y."/>
            <person name="Verrier P.J."/>
            <person name="Waters E."/>
            <person name="Wood A."/>
            <person name="Yang L."/>
            <person name="Cove D."/>
            <person name="Cuming A."/>
            <person name="Hasebe M."/>
            <person name="Lucas S."/>
            <person name="Mishler D.B."/>
            <person name="Reski R."/>
            <person name="Grigoriev I."/>
            <person name="Quatrano R.S."/>
            <person name="Boore J.L."/>
        </authorList>
    </citation>
    <scope>NUCLEOTIDE SEQUENCE [LARGE SCALE GENOMIC DNA]</scope>
    <source>
        <strain evidence="2 3">cv. Gransden 2004</strain>
    </source>
</reference>
<dbReference type="InParanoid" id="A0A2K1IYN0"/>
<gene>
    <name evidence="1" type="ORF">PHYPA_024188</name>
</gene>
<dbReference type="Gramene" id="Pp3c19_15959V3.1">
    <property type="protein sequence ID" value="PAC:32938098.CDS.1"/>
    <property type="gene ID" value="Pp3c19_15959"/>
</dbReference>
<reference evidence="1 3" key="2">
    <citation type="journal article" date="2018" name="Plant J.">
        <title>The Physcomitrella patens chromosome-scale assembly reveals moss genome structure and evolution.</title>
        <authorList>
            <person name="Lang D."/>
            <person name="Ullrich K.K."/>
            <person name="Murat F."/>
            <person name="Fuchs J."/>
            <person name="Jenkins J."/>
            <person name="Haas F.B."/>
            <person name="Piednoel M."/>
            <person name="Gundlach H."/>
            <person name="Van Bel M."/>
            <person name="Meyberg R."/>
            <person name="Vives C."/>
            <person name="Morata J."/>
            <person name="Symeonidi A."/>
            <person name="Hiss M."/>
            <person name="Muchero W."/>
            <person name="Kamisugi Y."/>
            <person name="Saleh O."/>
            <person name="Blanc G."/>
            <person name="Decker E.L."/>
            <person name="van Gessel N."/>
            <person name="Grimwood J."/>
            <person name="Hayes R.D."/>
            <person name="Graham S.W."/>
            <person name="Gunter L.E."/>
            <person name="McDaniel S.F."/>
            <person name="Hoernstein S.N.W."/>
            <person name="Larsson A."/>
            <person name="Li F.W."/>
            <person name="Perroud P.F."/>
            <person name="Phillips J."/>
            <person name="Ranjan P."/>
            <person name="Rokshar D.S."/>
            <person name="Rothfels C.J."/>
            <person name="Schneider L."/>
            <person name="Shu S."/>
            <person name="Stevenson D.W."/>
            <person name="Thummler F."/>
            <person name="Tillich M."/>
            <person name="Villarreal Aguilar J.C."/>
            <person name="Widiez T."/>
            <person name="Wong G.K."/>
            <person name="Wymore A."/>
            <person name="Zhang Y."/>
            <person name="Zimmer A.D."/>
            <person name="Quatrano R.S."/>
            <person name="Mayer K.F.X."/>
            <person name="Goodstein D."/>
            <person name="Casacuberta J.M."/>
            <person name="Vandepoele K."/>
            <person name="Reski R."/>
            <person name="Cuming A.C."/>
            <person name="Tuskan G.A."/>
            <person name="Maumus F."/>
            <person name="Salse J."/>
            <person name="Schmutz J."/>
            <person name="Rensing S.A."/>
        </authorList>
    </citation>
    <scope>NUCLEOTIDE SEQUENCE [LARGE SCALE GENOMIC DNA]</scope>
    <source>
        <strain evidence="2 3">cv. Gransden 2004</strain>
    </source>
</reference>
<evidence type="ECO:0000313" key="2">
    <source>
        <dbReference type="EnsemblPlants" id="PAC:32938098.CDS.1"/>
    </source>
</evidence>
<dbReference type="EnsemblPlants" id="Pp3c19_15959V3.1">
    <property type="protein sequence ID" value="PAC:32938098.CDS.1"/>
    <property type="gene ID" value="Pp3c19_15959"/>
</dbReference>
<protein>
    <submittedName>
        <fullName evidence="1 2">Uncharacterized protein</fullName>
    </submittedName>
</protein>
<accession>A0A2K1IYN0</accession>
<reference evidence="2" key="3">
    <citation type="submission" date="2020-12" db="UniProtKB">
        <authorList>
            <consortium name="EnsemblPlants"/>
        </authorList>
    </citation>
    <scope>IDENTIFICATION</scope>
</reference>
<evidence type="ECO:0000313" key="1">
    <source>
        <dbReference type="EMBL" id="PNR34371.1"/>
    </source>
</evidence>
<organism evidence="1">
    <name type="scientific">Physcomitrium patens</name>
    <name type="common">Spreading-leaved earth moss</name>
    <name type="synonym">Physcomitrella patens</name>
    <dbReference type="NCBI Taxonomy" id="3218"/>
    <lineage>
        <taxon>Eukaryota</taxon>
        <taxon>Viridiplantae</taxon>
        <taxon>Streptophyta</taxon>
        <taxon>Embryophyta</taxon>
        <taxon>Bryophyta</taxon>
        <taxon>Bryophytina</taxon>
        <taxon>Bryopsida</taxon>
        <taxon>Funariidae</taxon>
        <taxon>Funariales</taxon>
        <taxon>Funariaceae</taxon>
        <taxon>Physcomitrium</taxon>
    </lineage>
</organism>
<proteinExistence type="predicted"/>
<dbReference type="Proteomes" id="UP000006727">
    <property type="component" value="Chromosome 19"/>
</dbReference>
<evidence type="ECO:0000313" key="3">
    <source>
        <dbReference type="Proteomes" id="UP000006727"/>
    </source>
</evidence>
<dbReference type="AlphaFoldDB" id="A0A2K1IYN0"/>